<dbReference type="Gene3D" id="2.130.10.10">
    <property type="entry name" value="YVTN repeat-like/Quinoprotein amine dehydrogenase"/>
    <property type="match status" value="1"/>
</dbReference>
<keyword evidence="2" id="KW-1185">Reference proteome</keyword>
<evidence type="ECO:0000313" key="1">
    <source>
        <dbReference type="EMBL" id="MBR7743301.1"/>
    </source>
</evidence>
<comment type="caution">
    <text evidence="1">The sequence shown here is derived from an EMBL/GenBank/DDBJ whole genome shotgun (WGS) entry which is preliminary data.</text>
</comment>
<dbReference type="AlphaFoldDB" id="A0A941I0K0"/>
<dbReference type="SUPFAM" id="SSF50969">
    <property type="entry name" value="YVTN repeat-like/Quinoprotein amine dehydrogenase"/>
    <property type="match status" value="1"/>
</dbReference>
<sequence length="380" mass="40220">MGGDEREVDAVTPRVLLAHDAGLTLLDAETGEVLHEEAREGFLRLGAAGDGRHVVVADGGTFRVFDAGIEEQAHGDHAHAYEFTPGLTDVTYEAPHAGHVVPHGGRTALWSDGEGSVQLLDTAAVADPDADVTRLPDPSPHHGVAVPVEGGVVMTHGTEEERSEVRFVRDDEVLARTTDCPGVHGEASAAPDLDGDVVLFGCEDGPVVFRGGDFHKVEAPDDYARTGNAAGSPVSSVVLTDYKTDPDGDPERPTRVALVDTREDSLRLVDLGSAYWFRSLARGPMGEGVVLTYDGSLAVVDVEAGVVDRRIPVVAPWQEKEDWQEPGPVLQVAGDLAYVTDAERRELVVADLTSGEVVARHALDHAPVEMAVVTGEAGGH</sequence>
<organism evidence="1 2">
    <name type="scientific">Phycicoccus avicenniae</name>
    <dbReference type="NCBI Taxonomy" id="2828860"/>
    <lineage>
        <taxon>Bacteria</taxon>
        <taxon>Bacillati</taxon>
        <taxon>Actinomycetota</taxon>
        <taxon>Actinomycetes</taxon>
        <taxon>Micrococcales</taxon>
        <taxon>Intrasporangiaceae</taxon>
        <taxon>Phycicoccus</taxon>
    </lineage>
</organism>
<reference evidence="1" key="1">
    <citation type="submission" date="2021-04" db="EMBL/GenBank/DDBJ databases">
        <title>Phycicoccus avicenniae sp. nov., a novel endophytic actinomycetes isolated from branch of Avicennia mariana.</title>
        <authorList>
            <person name="Tuo L."/>
        </authorList>
    </citation>
    <scope>NUCLEOTIDE SEQUENCE</scope>
    <source>
        <strain evidence="1">BSK3Z-2</strain>
    </source>
</reference>
<accession>A0A941I0K0</accession>
<protein>
    <submittedName>
        <fullName evidence="1">Uncharacterized protein</fullName>
    </submittedName>
</protein>
<name>A0A941I0K0_9MICO</name>
<dbReference type="InterPro" id="IPR011044">
    <property type="entry name" value="Quino_amine_DH_bsu"/>
</dbReference>
<proteinExistence type="predicted"/>
<evidence type="ECO:0000313" key="2">
    <source>
        <dbReference type="Proteomes" id="UP000677016"/>
    </source>
</evidence>
<gene>
    <name evidence="1" type="ORF">KC207_08365</name>
</gene>
<dbReference type="Proteomes" id="UP000677016">
    <property type="component" value="Unassembled WGS sequence"/>
</dbReference>
<dbReference type="EMBL" id="JAGSNF010000010">
    <property type="protein sequence ID" value="MBR7743301.1"/>
    <property type="molecule type" value="Genomic_DNA"/>
</dbReference>
<dbReference type="InterPro" id="IPR015943">
    <property type="entry name" value="WD40/YVTN_repeat-like_dom_sf"/>
</dbReference>